<comment type="caution">
    <text evidence="2">The sequence shown here is derived from an EMBL/GenBank/DDBJ whole genome shotgun (WGS) entry which is preliminary data.</text>
</comment>
<reference evidence="3" key="1">
    <citation type="submission" date="2015-07" db="EMBL/GenBank/DDBJ databases">
        <title>Nocardia seriolae U-1 whole genome shotgun sequence.</title>
        <authorList>
            <person name="Imajoh M."/>
            <person name="Fukumoto Y."/>
            <person name="Sukeda M."/>
            <person name="Yamane J."/>
            <person name="Yamasaki K."/>
            <person name="Shimizu M."/>
            <person name="Ohnishi K."/>
            <person name="Oshima S."/>
        </authorList>
    </citation>
    <scope>NUCLEOTIDE SEQUENCE [LARGE SCALE GENOMIC DNA]</scope>
    <source>
        <strain evidence="3">U-1</strain>
    </source>
</reference>
<dbReference type="AlphaFoldDB" id="A0ABC9YTJ5"/>
<dbReference type="Gene3D" id="3.40.50.720">
    <property type="entry name" value="NAD(P)-binding Rossmann-like Domain"/>
    <property type="match status" value="1"/>
</dbReference>
<protein>
    <submittedName>
        <fullName evidence="2">dTDP-glucose 4,6-dehydratase</fullName>
    </submittedName>
</protein>
<dbReference type="SUPFAM" id="SSF51735">
    <property type="entry name" value="NAD(P)-binding Rossmann-fold domains"/>
    <property type="match status" value="1"/>
</dbReference>
<feature type="domain" description="NAD-dependent epimerase/dehydratase" evidence="1">
    <location>
        <begin position="3"/>
        <end position="31"/>
    </location>
</feature>
<name>A0ABC9YTJ5_9NOCA</name>
<dbReference type="EMBL" id="BBYQ01000039">
    <property type="protein sequence ID" value="GAP28640.1"/>
    <property type="molecule type" value="Genomic_DNA"/>
</dbReference>
<gene>
    <name evidence="2" type="ORF">NSK11_contig00039-0041</name>
</gene>
<keyword evidence="3" id="KW-1185">Reference proteome</keyword>
<evidence type="ECO:0000313" key="2">
    <source>
        <dbReference type="EMBL" id="GAP28640.1"/>
    </source>
</evidence>
<organism evidence="2 3">
    <name type="scientific">Nocardia seriolae</name>
    <dbReference type="NCBI Taxonomy" id="37332"/>
    <lineage>
        <taxon>Bacteria</taxon>
        <taxon>Bacillati</taxon>
        <taxon>Actinomycetota</taxon>
        <taxon>Actinomycetes</taxon>
        <taxon>Mycobacteriales</taxon>
        <taxon>Nocardiaceae</taxon>
        <taxon>Nocardia</taxon>
    </lineage>
</organism>
<reference evidence="2 3" key="2">
    <citation type="journal article" date="2016" name="Genome Announc.">
        <title>Draft Genome Sequence of Erythromycin- and Oxytetracycline-Sensitive Nocardia seriolae Strain U-1 (NBRC 110359).</title>
        <authorList>
            <person name="Imajoh M."/>
            <person name="Sukeda M."/>
            <person name="Shimizu M."/>
            <person name="Yamane J."/>
            <person name="Ohnishi K."/>
            <person name="Oshima S."/>
        </authorList>
    </citation>
    <scope>NUCLEOTIDE SEQUENCE [LARGE SCALE GENOMIC DNA]</scope>
    <source>
        <strain evidence="2 3">U-1</strain>
    </source>
</reference>
<sequence length="56" mass="6069">MRVLVTGAAGYLGRALIPALAAAGHTLRRAVDRIDAIIRDSLVLDTSCDTRPRPRR</sequence>
<dbReference type="InterPro" id="IPR036291">
    <property type="entry name" value="NAD(P)-bd_dom_sf"/>
</dbReference>
<dbReference type="Proteomes" id="UP000037179">
    <property type="component" value="Unassembled WGS sequence"/>
</dbReference>
<evidence type="ECO:0000259" key="1">
    <source>
        <dbReference type="Pfam" id="PF01370"/>
    </source>
</evidence>
<dbReference type="Pfam" id="PF01370">
    <property type="entry name" value="Epimerase"/>
    <property type="match status" value="1"/>
</dbReference>
<proteinExistence type="predicted"/>
<dbReference type="InterPro" id="IPR001509">
    <property type="entry name" value="Epimerase_deHydtase"/>
</dbReference>
<evidence type="ECO:0000313" key="3">
    <source>
        <dbReference type="Proteomes" id="UP000037179"/>
    </source>
</evidence>
<accession>A0ABC9YTJ5</accession>